<comment type="caution">
    <text evidence="1">The sequence shown here is derived from an EMBL/GenBank/DDBJ whole genome shotgun (WGS) entry which is preliminary data.</text>
</comment>
<protein>
    <submittedName>
        <fullName evidence="1">Uncharacterized protein</fullName>
    </submittedName>
</protein>
<proteinExistence type="predicted"/>
<reference evidence="1" key="1">
    <citation type="submission" date="2023-03" db="EMBL/GenBank/DDBJ databases">
        <title>Massive genome expansion in bonnet fungi (Mycena s.s.) driven by repeated elements and novel gene families across ecological guilds.</title>
        <authorList>
            <consortium name="Lawrence Berkeley National Laboratory"/>
            <person name="Harder C.B."/>
            <person name="Miyauchi S."/>
            <person name="Viragh M."/>
            <person name="Kuo A."/>
            <person name="Thoen E."/>
            <person name="Andreopoulos B."/>
            <person name="Lu D."/>
            <person name="Skrede I."/>
            <person name="Drula E."/>
            <person name="Henrissat B."/>
            <person name="Morin E."/>
            <person name="Kohler A."/>
            <person name="Barry K."/>
            <person name="LaButti K."/>
            <person name="Morin E."/>
            <person name="Salamov A."/>
            <person name="Lipzen A."/>
            <person name="Mereny Z."/>
            <person name="Hegedus B."/>
            <person name="Baldrian P."/>
            <person name="Stursova M."/>
            <person name="Weitz H."/>
            <person name="Taylor A."/>
            <person name="Grigoriev I.V."/>
            <person name="Nagy L.G."/>
            <person name="Martin F."/>
            <person name="Kauserud H."/>
        </authorList>
    </citation>
    <scope>NUCLEOTIDE SEQUENCE</scope>
    <source>
        <strain evidence="1">CBHHK200</strain>
    </source>
</reference>
<sequence>ELRPQAVSKWIGVGRTRTNKIPDVADTARYGDEWYAWWDSLQPKWRTRDRTGNWKMGGDTEYGGDEEWGYLDRPGPNGCLSVVAGLYFWGVRE</sequence>
<feature type="non-terminal residue" evidence="1">
    <location>
        <position position="1"/>
    </location>
</feature>
<name>A0AAD6WN93_9AGAR</name>
<organism evidence="1 2">
    <name type="scientific">Mycena alexandri</name>
    <dbReference type="NCBI Taxonomy" id="1745969"/>
    <lineage>
        <taxon>Eukaryota</taxon>
        <taxon>Fungi</taxon>
        <taxon>Dikarya</taxon>
        <taxon>Basidiomycota</taxon>
        <taxon>Agaricomycotina</taxon>
        <taxon>Agaricomycetes</taxon>
        <taxon>Agaricomycetidae</taxon>
        <taxon>Agaricales</taxon>
        <taxon>Marasmiineae</taxon>
        <taxon>Mycenaceae</taxon>
        <taxon>Mycena</taxon>
    </lineage>
</organism>
<dbReference type="EMBL" id="JARJCM010000252">
    <property type="protein sequence ID" value="KAJ7020768.1"/>
    <property type="molecule type" value="Genomic_DNA"/>
</dbReference>
<accession>A0AAD6WN93</accession>
<evidence type="ECO:0000313" key="2">
    <source>
        <dbReference type="Proteomes" id="UP001218188"/>
    </source>
</evidence>
<dbReference type="Proteomes" id="UP001218188">
    <property type="component" value="Unassembled WGS sequence"/>
</dbReference>
<evidence type="ECO:0000313" key="1">
    <source>
        <dbReference type="EMBL" id="KAJ7020768.1"/>
    </source>
</evidence>
<feature type="non-terminal residue" evidence="1">
    <location>
        <position position="93"/>
    </location>
</feature>
<gene>
    <name evidence="1" type="ORF">C8F04DRAFT_907597</name>
</gene>
<dbReference type="AlphaFoldDB" id="A0AAD6WN93"/>
<keyword evidence="2" id="KW-1185">Reference proteome</keyword>